<evidence type="ECO:0000256" key="1">
    <source>
        <dbReference type="ARBA" id="ARBA00004429"/>
    </source>
</evidence>
<comment type="function">
    <text evidence="11">Involved in the TonB-dependent energy-dependent transport of various receptor-bound substrates. Protects ExbD from proteolytic degradation and functionally stabilizes TonB.</text>
</comment>
<comment type="subcellular location">
    <subcellularLocation>
        <location evidence="1">Cell inner membrane</location>
        <topology evidence="1">Multi-pass membrane protein</topology>
    </subcellularLocation>
    <subcellularLocation>
        <location evidence="12">Membrane</location>
        <topology evidence="12">Multi-pass membrane protein</topology>
    </subcellularLocation>
</comment>
<keyword evidence="8 12" id="KW-0653">Protein transport</keyword>
<evidence type="ECO:0000256" key="12">
    <source>
        <dbReference type="RuleBase" id="RU004057"/>
    </source>
</evidence>
<evidence type="ECO:0000256" key="3">
    <source>
        <dbReference type="ARBA" id="ARBA00022093"/>
    </source>
</evidence>
<feature type="region of interest" description="Disordered" evidence="13">
    <location>
        <begin position="94"/>
        <end position="113"/>
    </location>
</feature>
<accession>A0A080MDX9</accession>
<gene>
    <name evidence="16" type="primary">exbB_4</name>
    <name evidence="16" type="ORF">AW06_003487</name>
</gene>
<evidence type="ECO:0000256" key="11">
    <source>
        <dbReference type="ARBA" id="ARBA00024816"/>
    </source>
</evidence>
<evidence type="ECO:0000259" key="15">
    <source>
        <dbReference type="Pfam" id="PF01618"/>
    </source>
</evidence>
<evidence type="ECO:0000256" key="14">
    <source>
        <dbReference type="SAM" id="Phobius"/>
    </source>
</evidence>
<feature type="domain" description="MotA/TolQ/ExbB proton channel" evidence="15">
    <location>
        <begin position="199"/>
        <end position="292"/>
    </location>
</feature>
<name>A0A080MDX9_9PROT</name>
<keyword evidence="4 12" id="KW-0813">Transport</keyword>
<dbReference type="GO" id="GO:0017038">
    <property type="term" value="P:protein import"/>
    <property type="evidence" value="ECO:0007669"/>
    <property type="project" value="TreeGrafter"/>
</dbReference>
<dbReference type="AlphaFoldDB" id="A0A080MDX9"/>
<evidence type="ECO:0000256" key="7">
    <source>
        <dbReference type="ARBA" id="ARBA00022692"/>
    </source>
</evidence>
<protein>
    <recommendedName>
        <fullName evidence="3">Biopolymer transport protein ExbB</fullName>
    </recommendedName>
</protein>
<keyword evidence="7 14" id="KW-0812">Transmembrane</keyword>
<dbReference type="InterPro" id="IPR002898">
    <property type="entry name" value="MotA_ExbB_proton_chnl"/>
</dbReference>
<evidence type="ECO:0000256" key="13">
    <source>
        <dbReference type="SAM" id="MobiDB-lite"/>
    </source>
</evidence>
<organism evidence="16 17">
    <name type="scientific">Candidatus Accumulibacter cognatus</name>
    <dbReference type="NCBI Taxonomy" id="2954383"/>
    <lineage>
        <taxon>Bacteria</taxon>
        <taxon>Pseudomonadati</taxon>
        <taxon>Pseudomonadota</taxon>
        <taxon>Betaproteobacteria</taxon>
        <taxon>Candidatus Accumulibacter</taxon>
    </lineage>
</organism>
<feature type="transmembrane region" description="Helical" evidence="14">
    <location>
        <begin position="31"/>
        <end position="53"/>
    </location>
</feature>
<evidence type="ECO:0000256" key="5">
    <source>
        <dbReference type="ARBA" id="ARBA00022475"/>
    </source>
</evidence>
<evidence type="ECO:0000313" key="16">
    <source>
        <dbReference type="EMBL" id="KFB75434.1"/>
    </source>
</evidence>
<evidence type="ECO:0000256" key="8">
    <source>
        <dbReference type="ARBA" id="ARBA00022927"/>
    </source>
</evidence>
<comment type="caution">
    <text evidence="16">The sequence shown here is derived from an EMBL/GenBank/DDBJ whole genome shotgun (WGS) entry which is preliminary data.</text>
</comment>
<evidence type="ECO:0000256" key="10">
    <source>
        <dbReference type="ARBA" id="ARBA00023136"/>
    </source>
</evidence>
<evidence type="ECO:0000256" key="2">
    <source>
        <dbReference type="ARBA" id="ARBA00011471"/>
    </source>
</evidence>
<keyword evidence="6" id="KW-0997">Cell inner membrane</keyword>
<dbReference type="PANTHER" id="PTHR30625:SF14">
    <property type="entry name" value="BIOPOLYMER TRANSPORT PROTEIN EXBB"/>
    <property type="match status" value="1"/>
</dbReference>
<evidence type="ECO:0000256" key="9">
    <source>
        <dbReference type="ARBA" id="ARBA00022989"/>
    </source>
</evidence>
<keyword evidence="5" id="KW-1003">Cell membrane</keyword>
<keyword evidence="17" id="KW-1185">Reference proteome</keyword>
<evidence type="ECO:0000256" key="4">
    <source>
        <dbReference type="ARBA" id="ARBA00022448"/>
    </source>
</evidence>
<keyword evidence="10 14" id="KW-0472">Membrane</keyword>
<dbReference type="EMBL" id="JDST02000086">
    <property type="protein sequence ID" value="KFB75434.1"/>
    <property type="molecule type" value="Genomic_DNA"/>
</dbReference>
<evidence type="ECO:0000256" key="6">
    <source>
        <dbReference type="ARBA" id="ARBA00022519"/>
    </source>
</evidence>
<dbReference type="GO" id="GO:0005886">
    <property type="term" value="C:plasma membrane"/>
    <property type="evidence" value="ECO:0007669"/>
    <property type="project" value="UniProtKB-SubCell"/>
</dbReference>
<feature type="transmembrane region" description="Helical" evidence="14">
    <location>
        <begin position="266"/>
        <end position="287"/>
    </location>
</feature>
<reference evidence="16" key="1">
    <citation type="submission" date="2014-02" db="EMBL/GenBank/DDBJ databases">
        <title>Expanding our view of genomic diversity in Candidatus Accumulibacter clades.</title>
        <authorList>
            <person name="Skennerton C.T."/>
            <person name="Barr J.J."/>
            <person name="Slater F.R."/>
            <person name="Bond P.L."/>
            <person name="Tyson G.W."/>
        </authorList>
    </citation>
    <scope>NUCLEOTIDE SEQUENCE [LARGE SCALE GENOMIC DNA]</scope>
</reference>
<sequence length="311" mass="32728">MHAETDLTPMSSQVHSPAAYFEFPREGRQPFWLLSLFALSVVGLHLMGLFLAFGSLMPRTLPEFLPVLSVRVLDTLTVPPRVEEAQPNKIERKKPSPVVRVPQPKTVSTPQPVSTPAAVAMSPLVAPAQPAARLVESLEPPAPTAFWGASSLPAAIEAIRSEDRTGVFASLAIAGANAADLHRHHADQGIGAGVSVSGFVTHALRSQIVEAQAGVESGLTFLASVGSTAPFIGLFGTVWGIYHALVGLSGATQWVLDKVAAPVDEALIMTAAGLFVAIPAVLAYNACARDNRLTLARPPAWMASPTTCTPI</sequence>
<comment type="subunit">
    <text evidence="2">The accessory proteins ExbB and ExbD seem to form a complex with TonB.</text>
</comment>
<dbReference type="STRING" id="1453999.AW06_003487"/>
<dbReference type="InterPro" id="IPR050790">
    <property type="entry name" value="ExbB/TolQ_transport"/>
</dbReference>
<dbReference type="Proteomes" id="UP000021315">
    <property type="component" value="Unassembled WGS sequence"/>
</dbReference>
<dbReference type="Pfam" id="PF01618">
    <property type="entry name" value="MotA_ExbB"/>
    <property type="match status" value="1"/>
</dbReference>
<evidence type="ECO:0000313" key="17">
    <source>
        <dbReference type="Proteomes" id="UP000021315"/>
    </source>
</evidence>
<proteinExistence type="inferred from homology"/>
<dbReference type="PANTHER" id="PTHR30625">
    <property type="entry name" value="PROTEIN TOLQ"/>
    <property type="match status" value="1"/>
</dbReference>
<comment type="similarity">
    <text evidence="12">Belongs to the exbB/tolQ family.</text>
</comment>
<feature type="transmembrane region" description="Helical" evidence="14">
    <location>
        <begin position="221"/>
        <end position="246"/>
    </location>
</feature>
<keyword evidence="9 14" id="KW-1133">Transmembrane helix</keyword>